<comment type="caution">
    <text evidence="4">The sequence shown here is derived from an EMBL/GenBank/DDBJ whole genome shotgun (WGS) entry which is preliminary data.</text>
</comment>
<dbReference type="PANTHER" id="PTHR44858">
    <property type="entry name" value="TETRATRICOPEPTIDE REPEAT PROTEIN 6"/>
    <property type="match status" value="1"/>
</dbReference>
<keyword evidence="2 3" id="KW-0802">TPR repeat</keyword>
<accession>A0ABR7Q875</accession>
<dbReference type="Pfam" id="PF14559">
    <property type="entry name" value="TPR_19"/>
    <property type="match status" value="1"/>
</dbReference>
<dbReference type="InterPro" id="IPR019734">
    <property type="entry name" value="TPR_rpt"/>
</dbReference>
<feature type="repeat" description="TPR" evidence="3">
    <location>
        <begin position="299"/>
        <end position="332"/>
    </location>
</feature>
<dbReference type="SUPFAM" id="SSF48452">
    <property type="entry name" value="TPR-like"/>
    <property type="match status" value="1"/>
</dbReference>
<keyword evidence="5" id="KW-1185">Reference proteome</keyword>
<proteinExistence type="predicted"/>
<evidence type="ECO:0000313" key="4">
    <source>
        <dbReference type="EMBL" id="MBC8754693.1"/>
    </source>
</evidence>
<dbReference type="Proteomes" id="UP000619238">
    <property type="component" value="Unassembled WGS sequence"/>
</dbReference>
<dbReference type="InterPro" id="IPR011990">
    <property type="entry name" value="TPR-like_helical_dom_sf"/>
</dbReference>
<dbReference type="EMBL" id="JACGWS010000004">
    <property type="protein sequence ID" value="MBC8754693.1"/>
    <property type="molecule type" value="Genomic_DNA"/>
</dbReference>
<dbReference type="PANTHER" id="PTHR44858:SF1">
    <property type="entry name" value="UDP-N-ACETYLGLUCOSAMINE--PEPTIDE N-ACETYLGLUCOSAMINYLTRANSFERASE SPINDLY-RELATED"/>
    <property type="match status" value="1"/>
</dbReference>
<sequence>MKKTISIFSALLITAFSFGQKKELKTAEKALKKGNTVEAKAALSSIESIIDGADAKYKAQYYFLKGQTYQDLAEKGMDTEASLKIAGDAYNKLFEYEKEQKNLKYTKQAKPKLQTLISKTVDKAISAQKVKDFTKASELLHLTYTLQPENKDFLYFAASNSISAKDYDTALKYYEELKEANYTGVRTNYYATNVADGKKESFPDKTIRDLSIKAKTHSNPTMEKTKSRLPEIVKNISWIYTNHIGDNEKALKAVEDAIAINPDDPGLLLTKGNIYYKMGDTAKFKEIMKEIIAKNPNDVDSYYNIGVISAENGDVEEARAAYAKVLELDPGYINAGVNLSKTYLDEASDVVDEMNKLGNSSADNKKFEVLQGQQTTLYRKALKVLEGISVNVPDDAKILKQLKGLYSFLGEDEKFKKVKAKLAELGQ</sequence>
<dbReference type="PROSITE" id="PS50293">
    <property type="entry name" value="TPR_REGION"/>
    <property type="match status" value="1"/>
</dbReference>
<dbReference type="PROSITE" id="PS50005">
    <property type="entry name" value="TPR"/>
    <property type="match status" value="1"/>
</dbReference>
<dbReference type="RefSeq" id="WP_187561743.1">
    <property type="nucleotide sequence ID" value="NZ_JACGWS010000004.1"/>
</dbReference>
<evidence type="ECO:0000256" key="2">
    <source>
        <dbReference type="ARBA" id="ARBA00022803"/>
    </source>
</evidence>
<reference evidence="4 5" key="1">
    <citation type="submission" date="2020-07" db="EMBL/GenBank/DDBJ databases">
        <title>Description of Kordia aestuariivivens sp. nov., isolated from a tidal flat.</title>
        <authorList>
            <person name="Park S."/>
            <person name="Yoon J.-H."/>
        </authorList>
    </citation>
    <scope>NUCLEOTIDE SEQUENCE [LARGE SCALE GENOMIC DNA]</scope>
    <source>
        <strain evidence="4 5">YSTF-M3</strain>
    </source>
</reference>
<evidence type="ECO:0000313" key="5">
    <source>
        <dbReference type="Proteomes" id="UP000619238"/>
    </source>
</evidence>
<evidence type="ECO:0000256" key="3">
    <source>
        <dbReference type="PROSITE-ProRule" id="PRU00339"/>
    </source>
</evidence>
<dbReference type="InterPro" id="IPR050498">
    <property type="entry name" value="Ycf3"/>
</dbReference>
<dbReference type="SMART" id="SM00028">
    <property type="entry name" value="TPR"/>
    <property type="match status" value="3"/>
</dbReference>
<dbReference type="Gene3D" id="1.25.40.10">
    <property type="entry name" value="Tetratricopeptide repeat domain"/>
    <property type="match status" value="1"/>
</dbReference>
<gene>
    <name evidence="4" type="ORF">H2O64_08425</name>
</gene>
<name>A0ABR7Q875_9FLAO</name>
<evidence type="ECO:0000256" key="1">
    <source>
        <dbReference type="ARBA" id="ARBA00022737"/>
    </source>
</evidence>
<protein>
    <submittedName>
        <fullName evidence="4">Tetratricopeptide repeat protein</fullName>
    </submittedName>
</protein>
<keyword evidence="1" id="KW-0677">Repeat</keyword>
<organism evidence="4 5">
    <name type="scientific">Kordia aestuariivivens</name>
    <dbReference type="NCBI Taxonomy" id="2759037"/>
    <lineage>
        <taxon>Bacteria</taxon>
        <taxon>Pseudomonadati</taxon>
        <taxon>Bacteroidota</taxon>
        <taxon>Flavobacteriia</taxon>
        <taxon>Flavobacteriales</taxon>
        <taxon>Flavobacteriaceae</taxon>
        <taxon>Kordia</taxon>
    </lineage>
</organism>